<dbReference type="InterPro" id="IPR045504">
    <property type="entry name" value="DUF6487"/>
</dbReference>
<gene>
    <name evidence="2" type="ORF">FTUN_1168</name>
</gene>
<dbReference type="Proteomes" id="UP000503447">
    <property type="component" value="Chromosome"/>
</dbReference>
<evidence type="ECO:0000313" key="3">
    <source>
        <dbReference type="Proteomes" id="UP000503447"/>
    </source>
</evidence>
<protein>
    <recommendedName>
        <fullName evidence="1">DUF6487 domain-containing protein</fullName>
    </recommendedName>
</protein>
<accession>A0A6M5YJZ5</accession>
<keyword evidence="3" id="KW-1185">Reference proteome</keyword>
<organism evidence="2 3">
    <name type="scientific">Frigoriglobus tundricola</name>
    <dbReference type="NCBI Taxonomy" id="2774151"/>
    <lineage>
        <taxon>Bacteria</taxon>
        <taxon>Pseudomonadati</taxon>
        <taxon>Planctomycetota</taxon>
        <taxon>Planctomycetia</taxon>
        <taxon>Gemmatales</taxon>
        <taxon>Gemmataceae</taxon>
        <taxon>Frigoriglobus</taxon>
    </lineage>
</organism>
<evidence type="ECO:0000313" key="2">
    <source>
        <dbReference type="EMBL" id="QJW93660.1"/>
    </source>
</evidence>
<evidence type="ECO:0000259" key="1">
    <source>
        <dbReference type="Pfam" id="PF20097"/>
    </source>
</evidence>
<reference evidence="3" key="1">
    <citation type="submission" date="2020-05" db="EMBL/GenBank/DDBJ databases">
        <title>Frigoriglobus tundricola gen. nov., sp. nov., a psychrotolerant cellulolytic planctomycete of the family Gemmataceae with two divergent copies of 16S rRNA gene.</title>
        <authorList>
            <person name="Kulichevskaya I.S."/>
            <person name="Ivanova A.A."/>
            <person name="Naumoff D.G."/>
            <person name="Beletsky A.V."/>
            <person name="Rijpstra W.I.C."/>
            <person name="Sinninghe Damste J.S."/>
            <person name="Mardanov A.V."/>
            <person name="Ravin N.V."/>
            <person name="Dedysh S.N."/>
        </authorList>
    </citation>
    <scope>NUCLEOTIDE SEQUENCE [LARGE SCALE GENOMIC DNA]</scope>
    <source>
        <strain evidence="3">PL17</strain>
    </source>
</reference>
<dbReference type="KEGG" id="ftj:FTUN_1168"/>
<sequence>MVETTFQTCPRCGKALEAGFAHKAPGLSFVAPDKLQHFIFLDEDVAKSGLSKLLPSAAAFFRSYLCRSCELYLIDYSAALDRTQAKQAARSMTAGT</sequence>
<feature type="domain" description="DUF6487" evidence="1">
    <location>
        <begin position="9"/>
        <end position="77"/>
    </location>
</feature>
<name>A0A6M5YJZ5_9BACT</name>
<dbReference type="Pfam" id="PF20097">
    <property type="entry name" value="DUF6487"/>
    <property type="match status" value="1"/>
</dbReference>
<proteinExistence type="predicted"/>
<dbReference type="AlphaFoldDB" id="A0A6M5YJZ5"/>
<dbReference type="RefSeq" id="WP_171469815.1">
    <property type="nucleotide sequence ID" value="NZ_CP053452.2"/>
</dbReference>
<dbReference type="EMBL" id="CP053452">
    <property type="protein sequence ID" value="QJW93660.1"/>
    <property type="molecule type" value="Genomic_DNA"/>
</dbReference>